<sequence length="285" mass="32092">MKNATTFQTPYILYWRRLDVSHLNLDDRIYWVMQWVFNDPRGDLNGGMPATLTNACRELAWIARTFGQEPEPPRRSMDELILEVRRGDARRARETNLHAIGRSIPTKKIRTRYDPTLTSATAERPMSTTGGVDDGNDIQDNCGPSRSSSVAVSEDLRLVKDDVAASSDLFRIDGISLQTMKDGLDFWHQQYALRLSPDLTRSWGFADSALLRRRAPPEAERGAHFREIFDLKKARSPLGGLRRNLCGGGAQSWAYLPKVRSAESSKLCENSGGISAEFRRSCEVT</sequence>
<reference evidence="2" key="2">
    <citation type="journal article" date="2019" name="IMA Fungus">
        <title>Genome sequencing and comparison of five Tilletia species to identify candidate genes for the detection of regulated species infecting wheat.</title>
        <authorList>
            <person name="Nguyen H.D.T."/>
            <person name="Sultana T."/>
            <person name="Kesanakurti P."/>
            <person name="Hambleton S."/>
        </authorList>
    </citation>
    <scope>NUCLEOTIDE SEQUENCE</scope>
    <source>
        <strain evidence="2">DAOMC 236426</strain>
    </source>
</reference>
<dbReference type="EMBL" id="LWDE02002011">
    <property type="protein sequence ID" value="KAE8238692.1"/>
    <property type="molecule type" value="Genomic_DNA"/>
</dbReference>
<evidence type="ECO:0000313" key="3">
    <source>
        <dbReference type="Proteomes" id="UP000077684"/>
    </source>
</evidence>
<accession>A0A8X7MJL7</accession>
<evidence type="ECO:0000313" key="2">
    <source>
        <dbReference type="EMBL" id="KAE8238692.1"/>
    </source>
</evidence>
<gene>
    <name evidence="2" type="ORF">A4X06_0g8660</name>
</gene>
<feature type="compositionally biased region" description="Polar residues" evidence="1">
    <location>
        <begin position="138"/>
        <end position="148"/>
    </location>
</feature>
<evidence type="ECO:0000256" key="1">
    <source>
        <dbReference type="SAM" id="MobiDB-lite"/>
    </source>
</evidence>
<protein>
    <submittedName>
        <fullName evidence="2">Uncharacterized protein</fullName>
    </submittedName>
</protein>
<feature type="region of interest" description="Disordered" evidence="1">
    <location>
        <begin position="122"/>
        <end position="148"/>
    </location>
</feature>
<dbReference type="AlphaFoldDB" id="A0A8X7MJL7"/>
<keyword evidence="3" id="KW-1185">Reference proteome</keyword>
<reference evidence="2" key="1">
    <citation type="submission" date="2016-04" db="EMBL/GenBank/DDBJ databases">
        <authorList>
            <person name="Nguyen H.D."/>
            <person name="Samba Siva P."/>
            <person name="Cullis J."/>
            <person name="Levesque C.A."/>
            <person name="Hambleton S."/>
        </authorList>
    </citation>
    <scope>NUCLEOTIDE SEQUENCE</scope>
    <source>
        <strain evidence="2">DAOMC 236426</strain>
    </source>
</reference>
<comment type="caution">
    <text evidence="2">The sequence shown here is derived from an EMBL/GenBank/DDBJ whole genome shotgun (WGS) entry which is preliminary data.</text>
</comment>
<dbReference type="Proteomes" id="UP000077684">
    <property type="component" value="Unassembled WGS sequence"/>
</dbReference>
<organism evidence="2 3">
    <name type="scientific">Tilletia controversa</name>
    <name type="common">dwarf bunt fungus</name>
    <dbReference type="NCBI Taxonomy" id="13291"/>
    <lineage>
        <taxon>Eukaryota</taxon>
        <taxon>Fungi</taxon>
        <taxon>Dikarya</taxon>
        <taxon>Basidiomycota</taxon>
        <taxon>Ustilaginomycotina</taxon>
        <taxon>Exobasidiomycetes</taxon>
        <taxon>Tilletiales</taxon>
        <taxon>Tilletiaceae</taxon>
        <taxon>Tilletia</taxon>
    </lineage>
</organism>
<proteinExistence type="predicted"/>
<name>A0A8X7MJL7_9BASI</name>